<organism evidence="3 4">
    <name type="scientific">Hydrogenophaga luteola</name>
    <dbReference type="NCBI Taxonomy" id="1591122"/>
    <lineage>
        <taxon>Bacteria</taxon>
        <taxon>Pseudomonadati</taxon>
        <taxon>Pseudomonadota</taxon>
        <taxon>Betaproteobacteria</taxon>
        <taxon>Burkholderiales</taxon>
        <taxon>Comamonadaceae</taxon>
        <taxon>Hydrogenophaga</taxon>
    </lineage>
</organism>
<protein>
    <submittedName>
        <fullName evidence="3">DUF4124 domain-containing protein</fullName>
    </submittedName>
</protein>
<feature type="region of interest" description="Disordered" evidence="1">
    <location>
        <begin position="43"/>
        <end position="127"/>
    </location>
</feature>
<evidence type="ECO:0000313" key="3">
    <source>
        <dbReference type="EMBL" id="MFC3686178.1"/>
    </source>
</evidence>
<evidence type="ECO:0000256" key="1">
    <source>
        <dbReference type="SAM" id="MobiDB-lite"/>
    </source>
</evidence>
<accession>A0ABV7W8M2</accession>
<keyword evidence="4" id="KW-1185">Reference proteome</keyword>
<dbReference type="EMBL" id="JBHRXX010000009">
    <property type="protein sequence ID" value="MFC3686178.1"/>
    <property type="molecule type" value="Genomic_DNA"/>
</dbReference>
<reference evidence="4" key="1">
    <citation type="journal article" date="2019" name="Int. J. Syst. Evol. Microbiol.">
        <title>The Global Catalogue of Microorganisms (GCM) 10K type strain sequencing project: providing services to taxonomists for standard genome sequencing and annotation.</title>
        <authorList>
            <consortium name="The Broad Institute Genomics Platform"/>
            <consortium name="The Broad Institute Genome Sequencing Center for Infectious Disease"/>
            <person name="Wu L."/>
            <person name="Ma J."/>
        </authorList>
    </citation>
    <scope>NUCLEOTIDE SEQUENCE [LARGE SCALE GENOMIC DNA]</scope>
    <source>
        <strain evidence="4">KCTC 42501</strain>
    </source>
</reference>
<proteinExistence type="predicted"/>
<dbReference type="RefSeq" id="WP_382178579.1">
    <property type="nucleotide sequence ID" value="NZ_JBHRXX010000009.1"/>
</dbReference>
<feature type="compositionally biased region" description="Basic and acidic residues" evidence="1">
    <location>
        <begin position="95"/>
        <end position="112"/>
    </location>
</feature>
<keyword evidence="2" id="KW-0732">Signal</keyword>
<sequence>MLSRHTPSSFSRVLAFAALATLFSGSTWAQWVWVDSSGNKVFSDTAPPPGTPEKSILRTPGAVRQTGPASPAPTGTDPTAAGQPPAQVADAPKVTGRDEQLEAKKKQAEKQAQEAAQAKKKAEDDRIAAARASNCERAKRAKATLDSGVRIATTNAKGEREIMDDKARAAEQQRIDGVIRSDCGPASATAQNVN</sequence>
<dbReference type="Proteomes" id="UP001595729">
    <property type="component" value="Unassembled WGS sequence"/>
</dbReference>
<gene>
    <name evidence="3" type="ORF">ACFOPI_21485</name>
</gene>
<feature type="chain" id="PRO_5045219618" evidence="2">
    <location>
        <begin position="30"/>
        <end position="194"/>
    </location>
</feature>
<evidence type="ECO:0000256" key="2">
    <source>
        <dbReference type="SAM" id="SignalP"/>
    </source>
</evidence>
<feature type="signal peptide" evidence="2">
    <location>
        <begin position="1"/>
        <end position="29"/>
    </location>
</feature>
<comment type="caution">
    <text evidence="3">The sequence shown here is derived from an EMBL/GenBank/DDBJ whole genome shotgun (WGS) entry which is preliminary data.</text>
</comment>
<evidence type="ECO:0000313" key="4">
    <source>
        <dbReference type="Proteomes" id="UP001595729"/>
    </source>
</evidence>
<name>A0ABV7W8M2_9BURK</name>